<evidence type="ECO:0000256" key="7">
    <source>
        <dbReference type="HAMAP-Rule" id="MF_01333"/>
    </source>
</evidence>
<dbReference type="InterPro" id="IPR022804">
    <property type="entry name" value="Ribosomal_uL5_arc"/>
</dbReference>
<dbReference type="InterPro" id="IPR031309">
    <property type="entry name" value="Ribosomal_uL5_C"/>
</dbReference>
<dbReference type="Gene3D" id="3.30.1440.10">
    <property type="match status" value="1"/>
</dbReference>
<sequence length="185" mass="20315">MSETDSTFHEMREPQLEKVVVHMAVGEGGRELANAEEILEEIAGQTAVRTTATRAASQFGAREGDPIGAKVTLRGADAKSFLEKALPLVTISERQFDETGNFSFGVEEHTTFPSQEYDPQIGIYGLDVTVNLTRPGYRVTKRDKASQPIPSRHRLTPSDAVQFIESEFTVDITRVSADTRDGGDN</sequence>
<evidence type="ECO:0000256" key="6">
    <source>
        <dbReference type="ARBA" id="ARBA00023274"/>
    </source>
</evidence>
<keyword evidence="4 7" id="KW-0694">RNA-binding</keyword>
<dbReference type="SUPFAM" id="SSF55282">
    <property type="entry name" value="RL5-like"/>
    <property type="match status" value="1"/>
</dbReference>
<dbReference type="PANTHER" id="PTHR11994">
    <property type="entry name" value="60S RIBOSOMAL PROTEIN L11-RELATED"/>
    <property type="match status" value="1"/>
</dbReference>
<keyword evidence="6 7" id="KW-0687">Ribonucleoprotein</keyword>
<evidence type="ECO:0000256" key="4">
    <source>
        <dbReference type="ARBA" id="ARBA00022884"/>
    </source>
</evidence>
<protein>
    <recommendedName>
        <fullName evidence="7">Large ribosomal subunit protein uL5</fullName>
    </recommendedName>
</protein>
<gene>
    <name evidence="7 11" type="primary">rpl5</name>
    <name evidence="11" type="ordered locus">Hqrw_3217</name>
</gene>
<keyword evidence="5 7" id="KW-0689">Ribosomal protein</keyword>
<feature type="domain" description="Large ribosomal subunit protein uL5 N-terminal" evidence="9">
    <location>
        <begin position="10"/>
        <end position="62"/>
    </location>
</feature>
<dbReference type="InterPro" id="IPR031310">
    <property type="entry name" value="Ribosomal_uL5_N"/>
</dbReference>
<dbReference type="KEGG" id="hwc:Hqrw_3217"/>
<dbReference type="HOGENOM" id="CLU_061015_3_0_2"/>
<evidence type="ECO:0000256" key="2">
    <source>
        <dbReference type="ARBA" id="ARBA00022555"/>
    </source>
</evidence>
<dbReference type="GO" id="GO:0003735">
    <property type="term" value="F:structural constituent of ribosome"/>
    <property type="evidence" value="ECO:0007669"/>
    <property type="project" value="InterPro"/>
</dbReference>
<evidence type="ECO:0000256" key="5">
    <source>
        <dbReference type="ARBA" id="ARBA00022980"/>
    </source>
</evidence>
<evidence type="ECO:0000313" key="12">
    <source>
        <dbReference type="Proteomes" id="UP000007954"/>
    </source>
</evidence>
<comment type="function">
    <text evidence="7">This is 1 of the proteins that bind and probably mediate the attachment of the 5S RNA into the large ribosomal subunit, where it forms part of the central protuberance. In the 70S ribosome it contacts protein S13 of the 30S subunit (bridge B1b), connecting the 2 subunits; this bridge is implicated in subunit movement. May contact the P site tRNA; the 5S rRNA and some of its associated proteins might help stabilize positioning of ribosome-bound tRNAs.</text>
</comment>
<reference evidence="11 12" key="1">
    <citation type="journal article" date="2011" name="PLoS ONE">
        <title>Haloquadratum walsbyi: limited diversity in a global pond.</title>
        <authorList>
            <person name="Dyall-Smith M."/>
            <person name="Pfeiffer F."/>
            <person name="Klee K."/>
            <person name="Palm P."/>
            <person name="Gross K."/>
            <person name="Schuster S.C."/>
            <person name="Rampp M."/>
            <person name="Oesterhelt D."/>
        </authorList>
    </citation>
    <scope>NUCLEOTIDE SEQUENCE [LARGE SCALE GENOMIC DNA]</scope>
    <source>
        <strain evidence="12">DSM 16854 / JCM 12705 / C23</strain>
    </source>
</reference>
<evidence type="ECO:0000259" key="9">
    <source>
        <dbReference type="Pfam" id="PF00281"/>
    </source>
</evidence>
<dbReference type="HAMAP" id="MF_01333_A">
    <property type="entry name" value="Ribosomal_uL5_A"/>
    <property type="match status" value="1"/>
</dbReference>
<dbReference type="Pfam" id="PF00281">
    <property type="entry name" value="Ribosomal_L5"/>
    <property type="match status" value="1"/>
</dbReference>
<dbReference type="GeneID" id="12448019"/>
<evidence type="ECO:0000256" key="3">
    <source>
        <dbReference type="ARBA" id="ARBA00022730"/>
    </source>
</evidence>
<accession>G0LJR4</accession>
<dbReference type="GO" id="GO:1990904">
    <property type="term" value="C:ribonucleoprotein complex"/>
    <property type="evidence" value="ECO:0007669"/>
    <property type="project" value="UniProtKB-KW"/>
</dbReference>
<dbReference type="EMBL" id="FR746099">
    <property type="protein sequence ID" value="CCC40998.1"/>
    <property type="molecule type" value="Genomic_DNA"/>
</dbReference>
<evidence type="ECO:0000256" key="8">
    <source>
        <dbReference type="RuleBase" id="RU003930"/>
    </source>
</evidence>
<keyword evidence="3 7" id="KW-0699">rRNA-binding</keyword>
<comment type="subunit">
    <text evidence="7">Part of the 50S ribosomal subunit; contacts the 5S rRNA and probably tRNA. Forms a bridge to the 30S subunit in the 70S ribosome.</text>
</comment>
<evidence type="ECO:0000313" key="11">
    <source>
        <dbReference type="EMBL" id="CCC40998.1"/>
    </source>
</evidence>
<dbReference type="Pfam" id="PF00673">
    <property type="entry name" value="Ribosomal_L5_C"/>
    <property type="match status" value="1"/>
</dbReference>
<feature type="domain" description="Large ribosomal subunit protein uL5 C-terminal" evidence="10">
    <location>
        <begin position="66"/>
        <end position="152"/>
    </location>
</feature>
<dbReference type="GO" id="GO:0006412">
    <property type="term" value="P:translation"/>
    <property type="evidence" value="ECO:0007669"/>
    <property type="project" value="UniProtKB-UniRule"/>
</dbReference>
<dbReference type="NCBIfam" id="NF003258">
    <property type="entry name" value="PRK04219.1"/>
    <property type="match status" value="1"/>
</dbReference>
<dbReference type="InterPro" id="IPR002132">
    <property type="entry name" value="Ribosomal_uL5"/>
</dbReference>
<dbReference type="PIRSF" id="PIRSF002161">
    <property type="entry name" value="Ribosomal_L5"/>
    <property type="match status" value="1"/>
</dbReference>
<dbReference type="InterPro" id="IPR057266">
    <property type="entry name" value="Ribosomal_uL5_euk/arc-type"/>
</dbReference>
<dbReference type="InterPro" id="IPR022803">
    <property type="entry name" value="Ribosomal_uL5_dom_sf"/>
</dbReference>
<comment type="similarity">
    <text evidence="1 7 8">Belongs to the universal ribosomal protein uL5 family.</text>
</comment>
<dbReference type="GO" id="GO:0019843">
    <property type="term" value="F:rRNA binding"/>
    <property type="evidence" value="ECO:0007669"/>
    <property type="project" value="UniProtKB-UniRule"/>
</dbReference>
<dbReference type="GO" id="GO:0005840">
    <property type="term" value="C:ribosome"/>
    <property type="evidence" value="ECO:0007669"/>
    <property type="project" value="UniProtKB-KW"/>
</dbReference>
<evidence type="ECO:0000259" key="10">
    <source>
        <dbReference type="Pfam" id="PF00673"/>
    </source>
</evidence>
<dbReference type="FunFam" id="3.30.1440.10:FF:000002">
    <property type="entry name" value="60S ribosomal protein L11"/>
    <property type="match status" value="1"/>
</dbReference>
<name>G0LJR4_HALWC</name>
<dbReference type="GO" id="GO:0000049">
    <property type="term" value="F:tRNA binding"/>
    <property type="evidence" value="ECO:0007669"/>
    <property type="project" value="UniProtKB-UniRule"/>
</dbReference>
<keyword evidence="2 7" id="KW-0820">tRNA-binding</keyword>
<dbReference type="AlphaFoldDB" id="G0LJR4"/>
<dbReference type="Proteomes" id="UP000007954">
    <property type="component" value="Chromosome"/>
</dbReference>
<dbReference type="RefSeq" id="WP_014556481.1">
    <property type="nucleotide sequence ID" value="NC_017459.1"/>
</dbReference>
<organism evidence="11 12">
    <name type="scientific">Haloquadratum walsbyi (strain DSM 16854 / JCM 12705 / C23)</name>
    <dbReference type="NCBI Taxonomy" id="768065"/>
    <lineage>
        <taxon>Archaea</taxon>
        <taxon>Methanobacteriati</taxon>
        <taxon>Methanobacteriota</taxon>
        <taxon>Stenosarchaea group</taxon>
        <taxon>Halobacteria</taxon>
        <taxon>Halobacteriales</taxon>
        <taxon>Haloferacaceae</taxon>
        <taxon>Haloquadratum</taxon>
    </lineage>
</organism>
<proteinExistence type="inferred from homology"/>
<evidence type="ECO:0000256" key="1">
    <source>
        <dbReference type="ARBA" id="ARBA00008553"/>
    </source>
</evidence>
<dbReference type="OrthoDB" id="372044at2157"/>